<dbReference type="EMBL" id="JBBBZM010000012">
    <property type="protein sequence ID" value="KAL0639378.1"/>
    <property type="molecule type" value="Genomic_DNA"/>
</dbReference>
<dbReference type="Gene3D" id="3.60.20.40">
    <property type="match status" value="1"/>
</dbReference>
<dbReference type="Gene3D" id="1.10.246.130">
    <property type="match status" value="1"/>
</dbReference>
<evidence type="ECO:0000256" key="1">
    <source>
        <dbReference type="SAM" id="MobiDB-lite"/>
    </source>
</evidence>
<dbReference type="InterPro" id="IPR029055">
    <property type="entry name" value="Ntn_hydrolases_N"/>
</dbReference>
<comment type="caution">
    <text evidence="2">The sequence shown here is derived from an EMBL/GenBank/DDBJ whole genome shotgun (WGS) entry which is preliminary data.</text>
</comment>
<protein>
    <recommendedName>
        <fullName evidence="4">Gamma-glutamyltranspeptidase</fullName>
    </recommendedName>
</protein>
<dbReference type="Pfam" id="PF01019">
    <property type="entry name" value="G_glu_transpept"/>
    <property type="match status" value="1"/>
</dbReference>
<proteinExistence type="predicted"/>
<accession>A0ABR3GU54</accession>
<dbReference type="PANTHER" id="PTHR43881">
    <property type="entry name" value="GAMMA-GLUTAMYLTRANSPEPTIDASE (AFU_ORTHOLOGUE AFUA_4G13580)"/>
    <property type="match status" value="1"/>
</dbReference>
<dbReference type="PANTHER" id="PTHR43881:SF1">
    <property type="entry name" value="GAMMA-GLUTAMYLTRANSPEPTIDASE (AFU_ORTHOLOGUE AFUA_4G13580)"/>
    <property type="match status" value="1"/>
</dbReference>
<gene>
    <name evidence="2" type="ORF">Q9L58_001605</name>
</gene>
<dbReference type="PRINTS" id="PR01210">
    <property type="entry name" value="GGTRANSPTASE"/>
</dbReference>
<feature type="compositionally biased region" description="Polar residues" evidence="1">
    <location>
        <begin position="1"/>
        <end position="12"/>
    </location>
</feature>
<keyword evidence="3" id="KW-1185">Reference proteome</keyword>
<reference evidence="2 3" key="1">
    <citation type="submission" date="2024-02" db="EMBL/GenBank/DDBJ databases">
        <title>Discinaceae phylogenomics.</title>
        <authorList>
            <person name="Dirks A.C."/>
            <person name="James T.Y."/>
        </authorList>
    </citation>
    <scope>NUCLEOTIDE SEQUENCE [LARGE SCALE GENOMIC DNA]</scope>
    <source>
        <strain evidence="2 3">ACD0624</strain>
    </source>
</reference>
<sequence>MSDRTPQTNKQVPATAPERIHRSSTAARPSQDSRRMPLPPRPAFSRFPSRRSVVYSTNGIVACSQPLAAQAGLKVLRDGGNAADAAVAVAACLNVTEPTSTGIGGDVFCLYYDAATRNIRGLNGSGRSPGALTLSQVRADVGADEWRIPMTHVHAVTVPGAAAAWCDVVAAFGSGKIELSQVLSEAVRLAEEGHPVSQFSAVFWGEEEQHLRDSSPNYAELLVGGERAPREGEVIKMPGLARTMRELGEKGRKGFYEGWVAEAIVEAVRARGGALSMEDLKNHGDVGSEEVVPVSMEYGGWKLWECGPNGQGLVALMTLGILEALEKRGAISKLGSYEHNSAEYLHALIESLRIAFSDARWWIADPAVGDVPVSGLLDKDYLAARSSTFDAAATNTAIDHGTPAFSSSDTVYFSVIDSHGNGCSFINSLFGGFGSGIIPADTGFVLQNRGSGFALSPQTHPNLFAPHKRPYHTIIPAIITEHDRLHAVFGVMGGFMQPQGHVQVFLNLLAFGMNPQEALDAPRISIGRNYDPRVPGVSLEEGITEDAVEGLRKRGHEVRVVGGYGRTMFGRGQVIKVDYDESGEGRVYSAGSDMRGDCQAVGY</sequence>
<evidence type="ECO:0000313" key="3">
    <source>
        <dbReference type="Proteomes" id="UP001447188"/>
    </source>
</evidence>
<name>A0ABR3GU54_9PEZI</name>
<evidence type="ECO:0000313" key="2">
    <source>
        <dbReference type="EMBL" id="KAL0639378.1"/>
    </source>
</evidence>
<dbReference type="InterPro" id="IPR043138">
    <property type="entry name" value="GGT_lsub"/>
</dbReference>
<organism evidence="2 3">
    <name type="scientific">Discina gigas</name>
    <dbReference type="NCBI Taxonomy" id="1032678"/>
    <lineage>
        <taxon>Eukaryota</taxon>
        <taxon>Fungi</taxon>
        <taxon>Dikarya</taxon>
        <taxon>Ascomycota</taxon>
        <taxon>Pezizomycotina</taxon>
        <taxon>Pezizomycetes</taxon>
        <taxon>Pezizales</taxon>
        <taxon>Discinaceae</taxon>
        <taxon>Discina</taxon>
    </lineage>
</organism>
<dbReference type="Proteomes" id="UP001447188">
    <property type="component" value="Unassembled WGS sequence"/>
</dbReference>
<dbReference type="InterPro" id="IPR052896">
    <property type="entry name" value="GGT-like_enzyme"/>
</dbReference>
<dbReference type="InterPro" id="IPR043137">
    <property type="entry name" value="GGT_ssub_C"/>
</dbReference>
<feature type="region of interest" description="Disordered" evidence="1">
    <location>
        <begin position="1"/>
        <end position="46"/>
    </location>
</feature>
<evidence type="ECO:0008006" key="4">
    <source>
        <dbReference type="Google" id="ProtNLM"/>
    </source>
</evidence>
<dbReference type="SUPFAM" id="SSF56235">
    <property type="entry name" value="N-terminal nucleophile aminohydrolases (Ntn hydrolases)"/>
    <property type="match status" value="1"/>
</dbReference>